<feature type="region of interest" description="Disordered" evidence="2">
    <location>
        <begin position="1"/>
        <end position="46"/>
    </location>
</feature>
<evidence type="ECO:0000313" key="4">
    <source>
        <dbReference type="EMBL" id="POG65012.1"/>
    </source>
</evidence>
<protein>
    <submittedName>
        <fullName evidence="4">Uncharacterized protein</fullName>
    </submittedName>
</protein>
<evidence type="ECO:0000313" key="5">
    <source>
        <dbReference type="Proteomes" id="UP000018888"/>
    </source>
</evidence>
<reference evidence="4 5" key="2">
    <citation type="journal article" date="2018" name="New Phytol.">
        <title>High intraspecific genome diversity in the model arbuscular mycorrhizal symbiont Rhizophagus irregularis.</title>
        <authorList>
            <person name="Chen E.C.H."/>
            <person name="Morin E."/>
            <person name="Beaudet D."/>
            <person name="Noel J."/>
            <person name="Yildirir G."/>
            <person name="Ndikumana S."/>
            <person name="Charron P."/>
            <person name="St-Onge C."/>
            <person name="Giorgi J."/>
            <person name="Kruger M."/>
            <person name="Marton T."/>
            <person name="Ropars J."/>
            <person name="Grigoriev I.V."/>
            <person name="Hainaut M."/>
            <person name="Henrissat B."/>
            <person name="Roux C."/>
            <person name="Martin F."/>
            <person name="Corradi N."/>
        </authorList>
    </citation>
    <scope>NUCLEOTIDE SEQUENCE [LARGE SCALE GENOMIC DNA]</scope>
    <source>
        <strain evidence="4 5">DAOM 197198</strain>
    </source>
</reference>
<gene>
    <name evidence="4" type="ORF">GLOIN_2v1880889</name>
</gene>
<keyword evidence="3" id="KW-0472">Membrane</keyword>
<proteinExistence type="predicted"/>
<keyword evidence="3" id="KW-1133">Transmembrane helix</keyword>
<keyword evidence="1" id="KW-0175">Coiled coil</keyword>
<feature type="coiled-coil region" evidence="1">
    <location>
        <begin position="65"/>
        <end position="99"/>
    </location>
</feature>
<keyword evidence="5" id="KW-1185">Reference proteome</keyword>
<feature type="region of interest" description="Disordered" evidence="2">
    <location>
        <begin position="297"/>
        <end position="320"/>
    </location>
</feature>
<dbReference type="VEuPathDB" id="FungiDB:RhiirFUN_024065"/>
<dbReference type="Proteomes" id="UP000018888">
    <property type="component" value="Unassembled WGS sequence"/>
</dbReference>
<dbReference type="EMBL" id="AUPC02000225">
    <property type="protein sequence ID" value="POG65012.1"/>
    <property type="molecule type" value="Genomic_DNA"/>
</dbReference>
<dbReference type="AlphaFoldDB" id="A0A2P4PI03"/>
<evidence type="ECO:0000256" key="2">
    <source>
        <dbReference type="SAM" id="MobiDB-lite"/>
    </source>
</evidence>
<keyword evidence="3" id="KW-0812">Transmembrane</keyword>
<evidence type="ECO:0000256" key="3">
    <source>
        <dbReference type="SAM" id="Phobius"/>
    </source>
</evidence>
<sequence>MESGNKLRESSRKKIEELLIEGNHKRSDRSRSRSRNNNSKTNINTSETINDEVNVLQTKRWLPVNSKIEDRLTKIENKIDTLSKEIHEFKSELKNLLSDKINLSSSVKESFIVVGISLKYLILLFIYVLIILIEGYLVLNHASFFSNFTEDDWITYYNENIHKQLTKQVRSVRGTLSSKSREAIFSIFGSRLPPINTNAGPSEVAKWERKPEVKDCFEGLFKKMNPKDKNSSIVLASVIDRALQNDHSNAELAYVLAICSTILNPNHDEIRCKKNIMKQKVKKFLKKINSQTGIRYSDFEDNSYEEEESGNETEDEDDDV</sequence>
<reference evidence="4 5" key="1">
    <citation type="journal article" date="2013" name="Proc. Natl. Acad. Sci. U.S.A.">
        <title>Genome of an arbuscular mycorrhizal fungus provides insight into the oldest plant symbiosis.</title>
        <authorList>
            <person name="Tisserant E."/>
            <person name="Malbreil M."/>
            <person name="Kuo A."/>
            <person name="Kohler A."/>
            <person name="Symeonidi A."/>
            <person name="Balestrini R."/>
            <person name="Charron P."/>
            <person name="Duensing N."/>
            <person name="Frei Dit Frey N."/>
            <person name="Gianinazzi-Pearson V."/>
            <person name="Gilbert L.B."/>
            <person name="Handa Y."/>
            <person name="Herr J.R."/>
            <person name="Hijri M."/>
            <person name="Koul R."/>
            <person name="Kawaguchi M."/>
            <person name="Krajinski F."/>
            <person name="Lammers P.J."/>
            <person name="Masclaux F.G."/>
            <person name="Murat C."/>
            <person name="Morin E."/>
            <person name="Ndikumana S."/>
            <person name="Pagni M."/>
            <person name="Petitpierre D."/>
            <person name="Requena N."/>
            <person name="Rosikiewicz P."/>
            <person name="Riley R."/>
            <person name="Saito K."/>
            <person name="San Clemente H."/>
            <person name="Shapiro H."/>
            <person name="van Tuinen D."/>
            <person name="Becard G."/>
            <person name="Bonfante P."/>
            <person name="Paszkowski U."/>
            <person name="Shachar-Hill Y.Y."/>
            <person name="Tuskan G.A."/>
            <person name="Young P.W."/>
            <person name="Sanders I.R."/>
            <person name="Henrissat B."/>
            <person name="Rensing S.A."/>
            <person name="Grigoriev I.V."/>
            <person name="Corradi N."/>
            <person name="Roux C."/>
            <person name="Martin F."/>
        </authorList>
    </citation>
    <scope>NUCLEOTIDE SEQUENCE [LARGE SCALE GENOMIC DNA]</scope>
    <source>
        <strain evidence="4 5">DAOM 197198</strain>
    </source>
</reference>
<feature type="compositionally biased region" description="Low complexity" evidence="2">
    <location>
        <begin position="35"/>
        <end position="46"/>
    </location>
</feature>
<organism evidence="4 5">
    <name type="scientific">Rhizophagus irregularis (strain DAOM 181602 / DAOM 197198 / MUCL 43194)</name>
    <name type="common">Arbuscular mycorrhizal fungus</name>
    <name type="synonym">Glomus intraradices</name>
    <dbReference type="NCBI Taxonomy" id="747089"/>
    <lineage>
        <taxon>Eukaryota</taxon>
        <taxon>Fungi</taxon>
        <taxon>Fungi incertae sedis</taxon>
        <taxon>Mucoromycota</taxon>
        <taxon>Glomeromycotina</taxon>
        <taxon>Glomeromycetes</taxon>
        <taxon>Glomerales</taxon>
        <taxon>Glomeraceae</taxon>
        <taxon>Rhizophagus</taxon>
    </lineage>
</organism>
<feature type="transmembrane region" description="Helical" evidence="3">
    <location>
        <begin position="120"/>
        <end position="139"/>
    </location>
</feature>
<feature type="compositionally biased region" description="Acidic residues" evidence="2">
    <location>
        <begin position="299"/>
        <end position="320"/>
    </location>
</feature>
<name>A0A2P4PI03_RHIID</name>
<accession>A0A2P4PI03</accession>
<evidence type="ECO:0000256" key="1">
    <source>
        <dbReference type="SAM" id="Coils"/>
    </source>
</evidence>
<comment type="caution">
    <text evidence="4">The sequence shown here is derived from an EMBL/GenBank/DDBJ whole genome shotgun (WGS) entry which is preliminary data.</text>
</comment>
<feature type="compositionally biased region" description="Basic and acidic residues" evidence="2">
    <location>
        <begin position="1"/>
        <end position="31"/>
    </location>
</feature>